<dbReference type="OrthoDB" id="5392716at2759"/>
<sequence>MGGNNNPDGKNQFSNCPAKDDKKVEELLRQYHQEGISNRRTISAMLREEGIIMGEKTVDRRRKAFGLFSSGLQTKLLHESERRQLIVDQMAKDPTSRQGPMTVKEGVAYDNGIHLTRAVIINEMRALDPKGFEIRDPTAKKVHRVPVVCLGPNHKWTGDGHDKLAEIGFPIWGMRDVWSGKWLGLWVVPSNRYKVTVAYLYLCLVETYGGIPIQSTTDCGSETTRVYGFANALREAFAPELPISELPAHRFLKSIHNTPMERGWLRLRLQWGDNVKVFWEAGAHLYNSDDPRQRYVELVHWLWPTLIQKELDYLRKRLNGHKIRYDKNKILPSGASPNTMMKLHTRYGGEDGLIPVDLGLIGQLKEELGGPGLTQFVDTPYAERALEVFQSLNVEKLTFQNVWEVYKAMMPLMYPTY</sequence>
<accession>A0A5C3N3V6</accession>
<dbReference type="PANTHER" id="PTHR46177:SF1">
    <property type="entry name" value="INTEGRASE CATALYTIC DOMAIN-CONTAINING PROTEIN"/>
    <property type="match status" value="1"/>
</dbReference>
<name>A0A5C3N3V6_9AGAM</name>
<dbReference type="PANTHER" id="PTHR46177">
    <property type="entry name" value="INTEGRASE CATALYTIC DOMAIN-CONTAINING PROTEIN"/>
    <property type="match status" value="1"/>
</dbReference>
<dbReference type="Proteomes" id="UP000305948">
    <property type="component" value="Unassembled WGS sequence"/>
</dbReference>
<gene>
    <name evidence="3" type="ORF">OE88DRAFT_1628795</name>
</gene>
<organism evidence="3 4">
    <name type="scientific">Heliocybe sulcata</name>
    <dbReference type="NCBI Taxonomy" id="5364"/>
    <lineage>
        <taxon>Eukaryota</taxon>
        <taxon>Fungi</taxon>
        <taxon>Dikarya</taxon>
        <taxon>Basidiomycota</taxon>
        <taxon>Agaricomycotina</taxon>
        <taxon>Agaricomycetes</taxon>
        <taxon>Gloeophyllales</taxon>
        <taxon>Gloeophyllaceae</taxon>
        <taxon>Heliocybe</taxon>
    </lineage>
</organism>
<evidence type="ECO:0000259" key="2">
    <source>
        <dbReference type="Pfam" id="PF24764"/>
    </source>
</evidence>
<proteinExistence type="predicted"/>
<protein>
    <recommendedName>
        <fullName evidence="2">Integrase core domain-containing protein</fullName>
    </recommendedName>
</protein>
<dbReference type="Pfam" id="PF24764">
    <property type="entry name" value="rva_4"/>
    <property type="match status" value="1"/>
</dbReference>
<dbReference type="EMBL" id="ML213510">
    <property type="protein sequence ID" value="TFK51655.1"/>
    <property type="molecule type" value="Genomic_DNA"/>
</dbReference>
<dbReference type="STRING" id="5364.A0A5C3N3V6"/>
<evidence type="ECO:0000256" key="1">
    <source>
        <dbReference type="SAM" id="MobiDB-lite"/>
    </source>
</evidence>
<feature type="domain" description="Integrase core" evidence="2">
    <location>
        <begin position="151"/>
        <end position="329"/>
    </location>
</feature>
<keyword evidence="4" id="KW-1185">Reference proteome</keyword>
<dbReference type="AlphaFoldDB" id="A0A5C3N3V6"/>
<evidence type="ECO:0000313" key="4">
    <source>
        <dbReference type="Proteomes" id="UP000305948"/>
    </source>
</evidence>
<evidence type="ECO:0000313" key="3">
    <source>
        <dbReference type="EMBL" id="TFK51655.1"/>
    </source>
</evidence>
<feature type="compositionally biased region" description="Polar residues" evidence="1">
    <location>
        <begin position="1"/>
        <end position="15"/>
    </location>
</feature>
<feature type="region of interest" description="Disordered" evidence="1">
    <location>
        <begin position="1"/>
        <end position="20"/>
    </location>
</feature>
<dbReference type="InterPro" id="IPR058913">
    <property type="entry name" value="Integrase_dom_put"/>
</dbReference>
<reference evidence="3 4" key="1">
    <citation type="journal article" date="2019" name="Nat. Ecol. Evol.">
        <title>Megaphylogeny resolves global patterns of mushroom evolution.</title>
        <authorList>
            <person name="Varga T."/>
            <person name="Krizsan K."/>
            <person name="Foldi C."/>
            <person name="Dima B."/>
            <person name="Sanchez-Garcia M."/>
            <person name="Sanchez-Ramirez S."/>
            <person name="Szollosi G.J."/>
            <person name="Szarkandi J.G."/>
            <person name="Papp V."/>
            <person name="Albert L."/>
            <person name="Andreopoulos W."/>
            <person name="Angelini C."/>
            <person name="Antonin V."/>
            <person name="Barry K.W."/>
            <person name="Bougher N.L."/>
            <person name="Buchanan P."/>
            <person name="Buyck B."/>
            <person name="Bense V."/>
            <person name="Catcheside P."/>
            <person name="Chovatia M."/>
            <person name="Cooper J."/>
            <person name="Damon W."/>
            <person name="Desjardin D."/>
            <person name="Finy P."/>
            <person name="Geml J."/>
            <person name="Haridas S."/>
            <person name="Hughes K."/>
            <person name="Justo A."/>
            <person name="Karasinski D."/>
            <person name="Kautmanova I."/>
            <person name="Kiss B."/>
            <person name="Kocsube S."/>
            <person name="Kotiranta H."/>
            <person name="LaButti K.M."/>
            <person name="Lechner B.E."/>
            <person name="Liimatainen K."/>
            <person name="Lipzen A."/>
            <person name="Lukacs Z."/>
            <person name="Mihaltcheva S."/>
            <person name="Morgado L.N."/>
            <person name="Niskanen T."/>
            <person name="Noordeloos M.E."/>
            <person name="Ohm R.A."/>
            <person name="Ortiz-Santana B."/>
            <person name="Ovrebo C."/>
            <person name="Racz N."/>
            <person name="Riley R."/>
            <person name="Savchenko A."/>
            <person name="Shiryaev A."/>
            <person name="Soop K."/>
            <person name="Spirin V."/>
            <person name="Szebenyi C."/>
            <person name="Tomsovsky M."/>
            <person name="Tulloss R.E."/>
            <person name="Uehling J."/>
            <person name="Grigoriev I.V."/>
            <person name="Vagvolgyi C."/>
            <person name="Papp T."/>
            <person name="Martin F.M."/>
            <person name="Miettinen O."/>
            <person name="Hibbett D.S."/>
            <person name="Nagy L.G."/>
        </authorList>
    </citation>
    <scope>NUCLEOTIDE SEQUENCE [LARGE SCALE GENOMIC DNA]</scope>
    <source>
        <strain evidence="3 4">OMC1185</strain>
    </source>
</reference>